<reference evidence="2 3" key="1">
    <citation type="submission" date="2016-02" db="EMBL/GenBank/DDBJ databases">
        <title>Discovery of a natural microsporidian pathogen with a broad tissue tropism in Caenorhabditis elegans.</title>
        <authorList>
            <person name="Luallen R.J."/>
            <person name="Reinke A.W."/>
            <person name="Tong L."/>
            <person name="Botts M.R."/>
            <person name="Felix M.-A."/>
            <person name="Troemel E.R."/>
        </authorList>
    </citation>
    <scope>NUCLEOTIDE SEQUENCE [LARGE SCALE GENOMIC DNA]</scope>
    <source>
        <strain evidence="2 3">JUm2807</strain>
    </source>
</reference>
<sequence>MVVAHTVKTWFFVKSRRLAAVTIGTMCAGVAAFAVAIYTTTNARRYTNVFNGTLFQNIPETVVEQFIYCLVWRFCCMLTASAFVLITEAFTFWRYGFGFSPFSAVSKPEALKRSILGSVCAVTAVFVFSFAASIYVFKVFKNAPFGLVLAQG</sequence>
<dbReference type="GeneID" id="93647545"/>
<keyword evidence="1" id="KW-0472">Membrane</keyword>
<evidence type="ECO:0000313" key="3">
    <source>
        <dbReference type="Proteomes" id="UP000185944"/>
    </source>
</evidence>
<feature type="transmembrane region" description="Helical" evidence="1">
    <location>
        <begin position="70"/>
        <end position="93"/>
    </location>
</feature>
<keyword evidence="3" id="KW-1185">Reference proteome</keyword>
<feature type="transmembrane region" description="Helical" evidence="1">
    <location>
        <begin position="114"/>
        <end position="137"/>
    </location>
</feature>
<name>A0A177EBE8_9MICR</name>
<evidence type="ECO:0000256" key="1">
    <source>
        <dbReference type="SAM" id="Phobius"/>
    </source>
</evidence>
<dbReference type="VEuPathDB" id="MicrosporidiaDB:NEDG_01195"/>
<evidence type="ECO:0000313" key="2">
    <source>
        <dbReference type="EMBL" id="OAG29056.1"/>
    </source>
</evidence>
<protein>
    <submittedName>
        <fullName evidence="2">Uncharacterized protein</fullName>
    </submittedName>
</protein>
<dbReference type="EMBL" id="LTDL01000042">
    <property type="protein sequence ID" value="OAG29056.1"/>
    <property type="molecule type" value="Genomic_DNA"/>
</dbReference>
<proteinExistence type="predicted"/>
<dbReference type="RefSeq" id="XP_067543801.1">
    <property type="nucleotide sequence ID" value="XM_067688613.1"/>
</dbReference>
<keyword evidence="1" id="KW-0812">Transmembrane</keyword>
<accession>A0A177EBE8</accession>
<gene>
    <name evidence="2" type="ORF">NEDG_01195</name>
</gene>
<dbReference type="AlphaFoldDB" id="A0A177EBE8"/>
<organism evidence="2 3">
    <name type="scientific">Nematocida displodere</name>
    <dbReference type="NCBI Taxonomy" id="1805483"/>
    <lineage>
        <taxon>Eukaryota</taxon>
        <taxon>Fungi</taxon>
        <taxon>Fungi incertae sedis</taxon>
        <taxon>Microsporidia</taxon>
        <taxon>Nematocida</taxon>
    </lineage>
</organism>
<feature type="transmembrane region" description="Helical" evidence="1">
    <location>
        <begin position="18"/>
        <end position="38"/>
    </location>
</feature>
<keyword evidence="1" id="KW-1133">Transmembrane helix</keyword>
<comment type="caution">
    <text evidence="2">The sequence shown here is derived from an EMBL/GenBank/DDBJ whole genome shotgun (WGS) entry which is preliminary data.</text>
</comment>
<dbReference type="Proteomes" id="UP000185944">
    <property type="component" value="Unassembled WGS sequence"/>
</dbReference>